<dbReference type="Proteomes" id="UP000237347">
    <property type="component" value="Unassembled WGS sequence"/>
</dbReference>
<reference evidence="1 2" key="1">
    <citation type="journal article" date="2018" name="Sci. Data">
        <title>The draft genome sequence of cork oak.</title>
        <authorList>
            <person name="Ramos A.M."/>
            <person name="Usie A."/>
            <person name="Barbosa P."/>
            <person name="Barros P.M."/>
            <person name="Capote T."/>
            <person name="Chaves I."/>
            <person name="Simoes F."/>
            <person name="Abreu I."/>
            <person name="Carrasquinho I."/>
            <person name="Faro C."/>
            <person name="Guimaraes J.B."/>
            <person name="Mendonca D."/>
            <person name="Nobrega F."/>
            <person name="Rodrigues L."/>
            <person name="Saibo N.J.M."/>
            <person name="Varela M.C."/>
            <person name="Egas C."/>
            <person name="Matos J."/>
            <person name="Miguel C.M."/>
            <person name="Oliveira M.M."/>
            <person name="Ricardo C.P."/>
            <person name="Goncalves S."/>
        </authorList>
    </citation>
    <scope>NUCLEOTIDE SEQUENCE [LARGE SCALE GENOMIC DNA]</scope>
    <source>
        <strain evidence="2">cv. HL8</strain>
    </source>
</reference>
<sequence length="101" mass="11777">MAHQHRFRFERDTEIVFVNVAATSVCWNRRHRETGRIPIIGKVYWNHRHRETGRIPVTGKMLALFEESIALEIGSTEVCKKIINGMDAHNVRAIRILRDKA</sequence>
<gene>
    <name evidence="1" type="ORF">CFP56_043946</name>
</gene>
<dbReference type="EMBL" id="PKMF04000933">
    <property type="protein sequence ID" value="KAK7816551.1"/>
    <property type="molecule type" value="Genomic_DNA"/>
</dbReference>
<evidence type="ECO:0000313" key="2">
    <source>
        <dbReference type="Proteomes" id="UP000237347"/>
    </source>
</evidence>
<dbReference type="AlphaFoldDB" id="A0AAW0IQR3"/>
<organism evidence="1 2">
    <name type="scientific">Quercus suber</name>
    <name type="common">Cork oak</name>
    <dbReference type="NCBI Taxonomy" id="58331"/>
    <lineage>
        <taxon>Eukaryota</taxon>
        <taxon>Viridiplantae</taxon>
        <taxon>Streptophyta</taxon>
        <taxon>Embryophyta</taxon>
        <taxon>Tracheophyta</taxon>
        <taxon>Spermatophyta</taxon>
        <taxon>Magnoliopsida</taxon>
        <taxon>eudicotyledons</taxon>
        <taxon>Gunneridae</taxon>
        <taxon>Pentapetalae</taxon>
        <taxon>rosids</taxon>
        <taxon>fabids</taxon>
        <taxon>Fagales</taxon>
        <taxon>Fagaceae</taxon>
        <taxon>Quercus</taxon>
    </lineage>
</organism>
<protein>
    <submittedName>
        <fullName evidence="1">Uncharacterized protein</fullName>
    </submittedName>
</protein>
<comment type="caution">
    <text evidence="1">The sequence shown here is derived from an EMBL/GenBank/DDBJ whole genome shotgun (WGS) entry which is preliminary data.</text>
</comment>
<accession>A0AAW0IQR3</accession>
<name>A0AAW0IQR3_QUESU</name>
<evidence type="ECO:0000313" key="1">
    <source>
        <dbReference type="EMBL" id="KAK7816551.1"/>
    </source>
</evidence>
<keyword evidence="2" id="KW-1185">Reference proteome</keyword>
<proteinExistence type="predicted"/>